<dbReference type="RefSeq" id="WP_221875105.1">
    <property type="nucleotide sequence ID" value="NZ_JACWFH010000030.1"/>
</dbReference>
<dbReference type="Proteomes" id="UP000769780">
    <property type="component" value="Unassembled WGS sequence"/>
</dbReference>
<evidence type="ECO:0000313" key="4">
    <source>
        <dbReference type="Proteomes" id="UP000769780"/>
    </source>
</evidence>
<protein>
    <submittedName>
        <fullName evidence="3">Uncharacterized protein</fullName>
    </submittedName>
</protein>
<keyword evidence="4" id="KW-1185">Reference proteome</keyword>
<keyword evidence="1" id="KW-0175">Coiled coil</keyword>
<feature type="compositionally biased region" description="Basic and acidic residues" evidence="2">
    <location>
        <begin position="1"/>
        <end position="19"/>
    </location>
</feature>
<gene>
    <name evidence="3" type="ORF">H0185_19160</name>
</gene>
<evidence type="ECO:0000256" key="2">
    <source>
        <dbReference type="SAM" id="MobiDB-lite"/>
    </source>
</evidence>
<feature type="coiled-coil region" evidence="1">
    <location>
        <begin position="69"/>
        <end position="100"/>
    </location>
</feature>
<name>A0ABS7K9F2_9BACI</name>
<sequence>MAENKKASKKEEVQVKSEQQEPVVEENQTQEQTEQNLSSLELLWNNAYQELDKWAERGNYRDEIFLKAVKDYSESVQRNRDNLKEVTEQFNKELVEWQRTAREEFLMSTTAIQHFFPVRSYEEINQLFDRIQKSTAGILSAPYRAVNPDQAIERYVGMVEKYIELRKKGRNEYVSTVKKTTNIVQQNQRVFVNLFSKQVKSLFPFNKHMEKQEDAVKS</sequence>
<proteinExistence type="predicted"/>
<dbReference type="EMBL" id="JACWFH010000030">
    <property type="protein sequence ID" value="MBY0098887.1"/>
    <property type="molecule type" value="Genomic_DNA"/>
</dbReference>
<comment type="caution">
    <text evidence="3">The sequence shown here is derived from an EMBL/GenBank/DDBJ whole genome shotgun (WGS) entry which is preliminary data.</text>
</comment>
<evidence type="ECO:0000313" key="3">
    <source>
        <dbReference type="EMBL" id="MBY0098887.1"/>
    </source>
</evidence>
<evidence type="ECO:0000256" key="1">
    <source>
        <dbReference type="SAM" id="Coils"/>
    </source>
</evidence>
<feature type="region of interest" description="Disordered" evidence="2">
    <location>
        <begin position="1"/>
        <end position="36"/>
    </location>
</feature>
<feature type="compositionally biased region" description="Low complexity" evidence="2">
    <location>
        <begin position="20"/>
        <end position="36"/>
    </location>
</feature>
<organism evidence="3 4">
    <name type="scientific">Mesobacillus maritimus</name>
    <dbReference type="NCBI Taxonomy" id="1643336"/>
    <lineage>
        <taxon>Bacteria</taxon>
        <taxon>Bacillati</taxon>
        <taxon>Bacillota</taxon>
        <taxon>Bacilli</taxon>
        <taxon>Bacillales</taxon>
        <taxon>Bacillaceae</taxon>
        <taxon>Mesobacillus</taxon>
    </lineage>
</organism>
<accession>A0ABS7K9F2</accession>
<reference evidence="3 4" key="1">
    <citation type="submission" date="2020-07" db="EMBL/GenBank/DDBJ databases">
        <title>Fungal Genomes of the International Space Station.</title>
        <authorList>
            <person name="Seuylemezian A."/>
            <person name="Singh N.K."/>
            <person name="Wood J."/>
            <person name="Venkateswaran K."/>
        </authorList>
    </citation>
    <scope>NUCLEOTIDE SEQUENCE [LARGE SCALE GENOMIC DNA]</scope>
    <source>
        <strain evidence="3 4">PL-B2</strain>
    </source>
</reference>